<keyword evidence="2" id="KW-0238">DNA-binding</keyword>
<feature type="domain" description="HTH crp-type" evidence="5">
    <location>
        <begin position="167"/>
        <end position="241"/>
    </location>
</feature>
<evidence type="ECO:0000256" key="2">
    <source>
        <dbReference type="ARBA" id="ARBA00023125"/>
    </source>
</evidence>
<dbReference type="GO" id="GO:0003700">
    <property type="term" value="F:DNA-binding transcription factor activity"/>
    <property type="evidence" value="ECO:0007669"/>
    <property type="project" value="TreeGrafter"/>
</dbReference>
<dbReference type="SUPFAM" id="SSF46785">
    <property type="entry name" value="Winged helix' DNA-binding domain"/>
    <property type="match status" value="1"/>
</dbReference>
<dbReference type="PROSITE" id="PS51063">
    <property type="entry name" value="HTH_CRP_2"/>
    <property type="match status" value="1"/>
</dbReference>
<dbReference type="InterPro" id="IPR036388">
    <property type="entry name" value="WH-like_DNA-bd_sf"/>
</dbReference>
<dbReference type="PROSITE" id="PS50042">
    <property type="entry name" value="CNMP_BINDING_3"/>
    <property type="match status" value="1"/>
</dbReference>
<dbReference type="Proteomes" id="UP000187344">
    <property type="component" value="Unassembled WGS sequence"/>
</dbReference>
<dbReference type="Pfam" id="PF13545">
    <property type="entry name" value="HTH_Crp_2"/>
    <property type="match status" value="1"/>
</dbReference>
<evidence type="ECO:0000313" key="6">
    <source>
        <dbReference type="EMBL" id="OLY43170.1"/>
    </source>
</evidence>
<dbReference type="Gene3D" id="1.10.10.10">
    <property type="entry name" value="Winged helix-like DNA-binding domain superfamily/Winged helix DNA-binding domain"/>
    <property type="match status" value="1"/>
</dbReference>
<organism evidence="6 7">
    <name type="scientific">Bartonella apis</name>
    <dbReference type="NCBI Taxonomy" id="1686310"/>
    <lineage>
        <taxon>Bacteria</taxon>
        <taxon>Pseudomonadati</taxon>
        <taxon>Pseudomonadota</taxon>
        <taxon>Alphaproteobacteria</taxon>
        <taxon>Hyphomicrobiales</taxon>
        <taxon>Bartonellaceae</taxon>
        <taxon>Bartonella</taxon>
    </lineage>
</organism>
<keyword evidence="3" id="KW-0804">Transcription</keyword>
<dbReference type="AlphaFoldDB" id="A0A1R0F886"/>
<evidence type="ECO:0000256" key="1">
    <source>
        <dbReference type="ARBA" id="ARBA00023015"/>
    </source>
</evidence>
<dbReference type="SMART" id="SM00419">
    <property type="entry name" value="HTH_CRP"/>
    <property type="match status" value="1"/>
</dbReference>
<dbReference type="GO" id="GO:0005829">
    <property type="term" value="C:cytosol"/>
    <property type="evidence" value="ECO:0007669"/>
    <property type="project" value="TreeGrafter"/>
</dbReference>
<dbReference type="Gene3D" id="2.60.120.10">
    <property type="entry name" value="Jelly Rolls"/>
    <property type="match status" value="1"/>
</dbReference>
<feature type="domain" description="Cyclic nucleotide-binding" evidence="4">
    <location>
        <begin position="36"/>
        <end position="105"/>
    </location>
</feature>
<evidence type="ECO:0000313" key="7">
    <source>
        <dbReference type="Proteomes" id="UP000187344"/>
    </source>
</evidence>
<dbReference type="PANTHER" id="PTHR24567:SF75">
    <property type="entry name" value="FUMARATE AND NITRATE REDUCTION REGULATORY PROTEIN"/>
    <property type="match status" value="1"/>
</dbReference>
<dbReference type="InterPro" id="IPR050397">
    <property type="entry name" value="Env_Response_Regulators"/>
</dbReference>
<name>A0A1R0F886_9HYPH</name>
<evidence type="ECO:0000259" key="4">
    <source>
        <dbReference type="PROSITE" id="PS50042"/>
    </source>
</evidence>
<accession>A0A1R0F886</accession>
<dbReference type="Pfam" id="PF00027">
    <property type="entry name" value="cNMP_binding"/>
    <property type="match status" value="1"/>
</dbReference>
<protein>
    <submittedName>
        <fullName evidence="6">CRP/FNR family transcriptional regulator, anaerobic regulatory protein</fullName>
    </submittedName>
</protein>
<reference evidence="6 7" key="1">
    <citation type="submission" date="2016-12" db="EMBL/GenBank/DDBJ databases">
        <title>Comparative genomics of Bartonella apis.</title>
        <authorList>
            <person name="Engel P."/>
        </authorList>
    </citation>
    <scope>NUCLEOTIDE SEQUENCE [LARGE SCALE GENOMIC DNA]</scope>
    <source>
        <strain evidence="6 7">PEB0149</strain>
    </source>
</reference>
<dbReference type="PANTHER" id="PTHR24567">
    <property type="entry name" value="CRP FAMILY TRANSCRIPTIONAL REGULATORY PROTEIN"/>
    <property type="match status" value="1"/>
</dbReference>
<proteinExistence type="predicted"/>
<evidence type="ECO:0000256" key="3">
    <source>
        <dbReference type="ARBA" id="ARBA00023163"/>
    </source>
</evidence>
<keyword evidence="1" id="KW-0805">Transcription regulation</keyword>
<dbReference type="OrthoDB" id="667966at2"/>
<dbReference type="PRINTS" id="PR00034">
    <property type="entry name" value="HTHCRP"/>
</dbReference>
<dbReference type="InterPro" id="IPR012318">
    <property type="entry name" value="HTH_CRP"/>
</dbReference>
<dbReference type="SMART" id="SM00100">
    <property type="entry name" value="cNMP"/>
    <property type="match status" value="1"/>
</dbReference>
<dbReference type="InterPro" id="IPR000595">
    <property type="entry name" value="cNMP-bd_dom"/>
</dbReference>
<dbReference type="CDD" id="cd00038">
    <property type="entry name" value="CAP_ED"/>
    <property type="match status" value="1"/>
</dbReference>
<dbReference type="CDD" id="cd00092">
    <property type="entry name" value="HTH_CRP"/>
    <property type="match status" value="1"/>
</dbReference>
<dbReference type="InterPro" id="IPR036390">
    <property type="entry name" value="WH_DNA-bd_sf"/>
</dbReference>
<gene>
    <name evidence="6" type="ORF">PEB0149_005920</name>
</gene>
<sequence length="254" mass="28571">MEEDLTLKTDKFCPDCSANIKDTERCQMCMVHDLAMCAPLHDEDLAELEHLKTREIFSSGATLFHEGRKREKIYTIVSGAVRLVKTLNDGRRCITGFAFAGDFLGFVEAGAHILTAEAITPVVACAFDRDMIEDYFSEHSEVRDRVLDMAKNALQRSYENQLILSRLSPVEKLARFLYDLIDRMENNRLRASPLSLPMNRTDIADHLGLTIETVSRCFSKLKVQGVIKLVSVNQVEVVDKSLLKQVAAITCEVA</sequence>
<dbReference type="GO" id="GO:0003677">
    <property type="term" value="F:DNA binding"/>
    <property type="evidence" value="ECO:0007669"/>
    <property type="project" value="UniProtKB-KW"/>
</dbReference>
<dbReference type="SUPFAM" id="SSF51206">
    <property type="entry name" value="cAMP-binding domain-like"/>
    <property type="match status" value="1"/>
</dbReference>
<dbReference type="EMBL" id="LXYT01000002">
    <property type="protein sequence ID" value="OLY43170.1"/>
    <property type="molecule type" value="Genomic_DNA"/>
</dbReference>
<dbReference type="InterPro" id="IPR018490">
    <property type="entry name" value="cNMP-bd_dom_sf"/>
</dbReference>
<dbReference type="InterPro" id="IPR014710">
    <property type="entry name" value="RmlC-like_jellyroll"/>
</dbReference>
<evidence type="ECO:0000259" key="5">
    <source>
        <dbReference type="PROSITE" id="PS51063"/>
    </source>
</evidence>
<keyword evidence="7" id="KW-1185">Reference proteome</keyword>
<comment type="caution">
    <text evidence="6">The sequence shown here is derived from an EMBL/GenBank/DDBJ whole genome shotgun (WGS) entry which is preliminary data.</text>
</comment>